<evidence type="ECO:0000259" key="6">
    <source>
        <dbReference type="Pfam" id="PF04082"/>
    </source>
</evidence>
<proteinExistence type="predicted"/>
<protein>
    <recommendedName>
        <fullName evidence="6">Xylanolytic transcriptional activator regulatory domain-containing protein</fullName>
    </recommendedName>
</protein>
<evidence type="ECO:0000256" key="1">
    <source>
        <dbReference type="ARBA" id="ARBA00022723"/>
    </source>
</evidence>
<evidence type="ECO:0000313" key="8">
    <source>
        <dbReference type="Proteomes" id="UP001521785"/>
    </source>
</evidence>
<keyword evidence="5" id="KW-0539">Nucleus</keyword>
<feature type="domain" description="Xylanolytic transcriptional activator regulatory" evidence="6">
    <location>
        <begin position="50"/>
        <end position="126"/>
    </location>
</feature>
<comment type="caution">
    <text evidence="7">The sequence shown here is derived from an EMBL/GenBank/DDBJ whole genome shotgun (WGS) entry which is preliminary data.</text>
</comment>
<dbReference type="Pfam" id="PF04082">
    <property type="entry name" value="Fungal_trans"/>
    <property type="match status" value="1"/>
</dbReference>
<dbReference type="EMBL" id="JAKJXO020000009">
    <property type="protein sequence ID" value="KAL1600846.1"/>
    <property type="molecule type" value="Genomic_DNA"/>
</dbReference>
<keyword evidence="3" id="KW-0805">Transcription regulation</keyword>
<evidence type="ECO:0000256" key="5">
    <source>
        <dbReference type="ARBA" id="ARBA00023242"/>
    </source>
</evidence>
<sequence length="455" mass="51473">MYLAQAQLLYYICSTYHSVTTQSGAFNGPETLIELFSRGKTSFKNAKNGDHSLDLRWGIWLQSEQSKRLAYSAWLLDTMNATHSQAKPIFTLEDANLPLPCDDEIWEAQTSTDWQALLGTKPPSPTLQESLQQLYVSKRLPRDRGEFARILMIHGLYHRLWDVSRYYSNPLSSWEPTGKQEEYNVCDPVWLPSVPAFSKWQNSTCDALDILHWQANATIGQQSGYEHPTVLHLHFARVALLVPCEQLLTMAKYRTGLYGIDQAGAEEATQQIQRWAVQHQFKARLAAIHAGVLFWHVRHHSADAFYEAPMVALAAMTLWAFGTFARRSAGNAVEQHWSVAPQTTADQQGTTATTEIPARDQAIPNSTDDDSVCEIILLDRPTDDELVQQFIRRGHKMKAHITGVGDLYGSEGPTRVLMKGHKLLTTLKCWGIRSEWLDLLDRLYVTLANPVRIPD</sequence>
<evidence type="ECO:0000256" key="2">
    <source>
        <dbReference type="ARBA" id="ARBA00022833"/>
    </source>
</evidence>
<evidence type="ECO:0000256" key="3">
    <source>
        <dbReference type="ARBA" id="ARBA00023015"/>
    </source>
</evidence>
<organism evidence="7 8">
    <name type="scientific">Paraconiothyrium brasiliense</name>
    <dbReference type="NCBI Taxonomy" id="300254"/>
    <lineage>
        <taxon>Eukaryota</taxon>
        <taxon>Fungi</taxon>
        <taxon>Dikarya</taxon>
        <taxon>Ascomycota</taxon>
        <taxon>Pezizomycotina</taxon>
        <taxon>Dothideomycetes</taxon>
        <taxon>Pleosporomycetidae</taxon>
        <taxon>Pleosporales</taxon>
        <taxon>Massarineae</taxon>
        <taxon>Didymosphaeriaceae</taxon>
        <taxon>Paraconiothyrium</taxon>
    </lineage>
</organism>
<gene>
    <name evidence="7" type="ORF">SLS60_007234</name>
</gene>
<evidence type="ECO:0000313" key="7">
    <source>
        <dbReference type="EMBL" id="KAL1600846.1"/>
    </source>
</evidence>
<keyword evidence="8" id="KW-1185">Reference proteome</keyword>
<dbReference type="InterPro" id="IPR007219">
    <property type="entry name" value="XnlR_reg_dom"/>
</dbReference>
<name>A0ABR3R8V6_9PLEO</name>
<reference evidence="7 8" key="1">
    <citation type="submission" date="2024-02" db="EMBL/GenBank/DDBJ databases">
        <title>De novo assembly and annotation of 12 fungi associated with fruit tree decline syndrome in Ontario, Canada.</title>
        <authorList>
            <person name="Sulman M."/>
            <person name="Ellouze W."/>
            <person name="Ilyukhin E."/>
        </authorList>
    </citation>
    <scope>NUCLEOTIDE SEQUENCE [LARGE SCALE GENOMIC DNA]</scope>
    <source>
        <strain evidence="7 8">M42-189</strain>
    </source>
</reference>
<dbReference type="Proteomes" id="UP001521785">
    <property type="component" value="Unassembled WGS sequence"/>
</dbReference>
<keyword evidence="4" id="KW-0804">Transcription</keyword>
<dbReference type="PANTHER" id="PTHR47660">
    <property type="entry name" value="TRANSCRIPTION FACTOR WITH C2H2 AND ZN(2)-CYS(6) DNA BINDING DOMAIN (EUROFUNG)-RELATED-RELATED"/>
    <property type="match status" value="1"/>
</dbReference>
<keyword evidence="1" id="KW-0479">Metal-binding</keyword>
<evidence type="ECO:0000256" key="4">
    <source>
        <dbReference type="ARBA" id="ARBA00023163"/>
    </source>
</evidence>
<accession>A0ABR3R8V6</accession>
<keyword evidence="2" id="KW-0862">Zinc</keyword>
<dbReference type="PANTHER" id="PTHR47660:SF7">
    <property type="entry name" value="TRANSCRIPTION FACTOR WITH C2H2 AND ZN(2)-CYS(6) DNA BINDING DOMAIN (EUROFUNG)"/>
    <property type="match status" value="1"/>
</dbReference>